<evidence type="ECO:0000259" key="5">
    <source>
        <dbReference type="Pfam" id="PF00700"/>
    </source>
</evidence>
<evidence type="ECO:0000313" key="6">
    <source>
        <dbReference type="EMBL" id="GEO35921.1"/>
    </source>
</evidence>
<organism evidence="6 7">
    <name type="scientific">Skermanella aerolata</name>
    <dbReference type="NCBI Taxonomy" id="393310"/>
    <lineage>
        <taxon>Bacteria</taxon>
        <taxon>Pseudomonadati</taxon>
        <taxon>Pseudomonadota</taxon>
        <taxon>Alphaproteobacteria</taxon>
        <taxon>Rhodospirillales</taxon>
        <taxon>Azospirillaceae</taxon>
        <taxon>Skermanella</taxon>
    </lineage>
</organism>
<sequence length="275" mass="27936">MISSVNTNTGSYSSINSFGLAQNAVNSAQKRIGTGKKVADAYDNGAAFAVAEKLRGDTAVLGAANERLAVGKGMIDVAMKASQFISSSMSDVKATLVKLSDSSLSERDRANYQAQYNNQVKDIGAFVKDAKYNGVNLLQQGAQNQNIASNGSGGSVTVQAQDLESSVASVLSGADVSTAAGAAALLQPGGTFSQAEDSVGSAMNGLASNARSVNNTIKGNSSIMDATDAGLGEIVDADLAKEAASLSAAQARQQLAGQSLSIANQAPQSLLSLFQ</sequence>
<dbReference type="PANTHER" id="PTHR42792">
    <property type="entry name" value="FLAGELLIN"/>
    <property type="match status" value="1"/>
</dbReference>
<keyword evidence="6" id="KW-0966">Cell projection</keyword>
<dbReference type="OrthoDB" id="8328560at2"/>
<feature type="domain" description="Flagellin N-terminal" evidence="4">
    <location>
        <begin position="5"/>
        <end position="140"/>
    </location>
</feature>
<proteinExistence type="inferred from homology"/>
<reference evidence="6 7" key="1">
    <citation type="submission" date="2019-07" db="EMBL/GenBank/DDBJ databases">
        <title>Whole genome shotgun sequence of Skermanella aerolata NBRC 106429.</title>
        <authorList>
            <person name="Hosoyama A."/>
            <person name="Uohara A."/>
            <person name="Ohji S."/>
            <person name="Ichikawa N."/>
        </authorList>
    </citation>
    <scope>NUCLEOTIDE SEQUENCE [LARGE SCALE GENOMIC DNA]</scope>
    <source>
        <strain evidence="6 7">NBRC 106429</strain>
    </source>
</reference>
<dbReference type="Pfam" id="PF00700">
    <property type="entry name" value="Flagellin_C"/>
    <property type="match status" value="1"/>
</dbReference>
<keyword evidence="3" id="KW-0964">Secreted</keyword>
<dbReference type="Gene3D" id="1.20.1330.10">
    <property type="entry name" value="f41 fragment of flagellin, N-terminal domain"/>
    <property type="match status" value="1"/>
</dbReference>
<protein>
    <recommendedName>
        <fullName evidence="3">Flagellin</fullName>
    </recommendedName>
</protein>
<dbReference type="GO" id="GO:0009288">
    <property type="term" value="C:bacterial-type flagellum"/>
    <property type="evidence" value="ECO:0007669"/>
    <property type="project" value="UniProtKB-SubCell"/>
</dbReference>
<comment type="caution">
    <text evidence="6">The sequence shown here is derived from an EMBL/GenBank/DDBJ whole genome shotgun (WGS) entry which is preliminary data.</text>
</comment>
<dbReference type="InterPro" id="IPR001492">
    <property type="entry name" value="Flagellin"/>
</dbReference>
<comment type="similarity">
    <text evidence="1 3">Belongs to the bacterial flagellin family.</text>
</comment>
<evidence type="ECO:0000256" key="2">
    <source>
        <dbReference type="ARBA" id="ARBA00023143"/>
    </source>
</evidence>
<comment type="subcellular location">
    <subcellularLocation>
        <location evidence="3">Secreted</location>
    </subcellularLocation>
    <subcellularLocation>
        <location evidence="3">Bacterial flagellum</location>
    </subcellularLocation>
</comment>
<dbReference type="GO" id="GO:0005576">
    <property type="term" value="C:extracellular region"/>
    <property type="evidence" value="ECO:0007669"/>
    <property type="project" value="UniProtKB-SubCell"/>
</dbReference>
<keyword evidence="7" id="KW-1185">Reference proteome</keyword>
<evidence type="ECO:0000256" key="3">
    <source>
        <dbReference type="RuleBase" id="RU362073"/>
    </source>
</evidence>
<dbReference type="Pfam" id="PF00669">
    <property type="entry name" value="Flagellin_N"/>
    <property type="match status" value="1"/>
</dbReference>
<evidence type="ECO:0000256" key="1">
    <source>
        <dbReference type="ARBA" id="ARBA00005709"/>
    </source>
</evidence>
<dbReference type="InterPro" id="IPR046358">
    <property type="entry name" value="Flagellin_C"/>
</dbReference>
<dbReference type="InterPro" id="IPR001029">
    <property type="entry name" value="Flagellin_N"/>
</dbReference>
<dbReference type="EMBL" id="BJYZ01000001">
    <property type="protein sequence ID" value="GEO35921.1"/>
    <property type="molecule type" value="Genomic_DNA"/>
</dbReference>
<name>A0A512DHG3_9PROT</name>
<keyword evidence="6" id="KW-0969">Cilium</keyword>
<dbReference type="SUPFAM" id="SSF64518">
    <property type="entry name" value="Phase 1 flagellin"/>
    <property type="match status" value="1"/>
</dbReference>
<accession>A0A512DHG3</accession>
<dbReference type="RefSeq" id="WP_044431325.1">
    <property type="nucleotide sequence ID" value="NZ_BJYZ01000001.1"/>
</dbReference>
<dbReference type="PANTHER" id="PTHR42792:SF2">
    <property type="entry name" value="FLAGELLIN"/>
    <property type="match status" value="1"/>
</dbReference>
<dbReference type="AlphaFoldDB" id="A0A512DHG3"/>
<keyword evidence="6" id="KW-0282">Flagellum</keyword>
<dbReference type="GO" id="GO:0005198">
    <property type="term" value="F:structural molecule activity"/>
    <property type="evidence" value="ECO:0007669"/>
    <property type="project" value="UniProtKB-UniRule"/>
</dbReference>
<evidence type="ECO:0000259" key="4">
    <source>
        <dbReference type="Pfam" id="PF00669"/>
    </source>
</evidence>
<comment type="function">
    <text evidence="3">Flagellin is the subunit protein which polymerizes to form the filaments of bacterial flagella.</text>
</comment>
<dbReference type="Proteomes" id="UP000321523">
    <property type="component" value="Unassembled WGS sequence"/>
</dbReference>
<keyword evidence="2 3" id="KW-0975">Bacterial flagellum</keyword>
<gene>
    <name evidence="6" type="primary">fljL_1</name>
    <name evidence="6" type="ORF">SAE02_00690</name>
</gene>
<evidence type="ECO:0000313" key="7">
    <source>
        <dbReference type="Proteomes" id="UP000321523"/>
    </source>
</evidence>
<feature type="domain" description="Flagellin C-terminal" evidence="5">
    <location>
        <begin position="194"/>
        <end position="274"/>
    </location>
</feature>